<gene>
    <name evidence="5" type="ORF">Cadr_000003037</name>
</gene>
<evidence type="ECO:0000313" key="6">
    <source>
        <dbReference type="Proteomes" id="UP000299084"/>
    </source>
</evidence>
<protein>
    <submittedName>
        <fullName evidence="5">Spermidine synthase</fullName>
    </submittedName>
</protein>
<sequence>MLIAWGRAGGVLREAVKHSSVESVVQCEIDENVIQVSKKFLPVTAVGYSSSKLTLYVDDGSEFMKQNWSAFDVVGYAYCTIPTYPSGQIGFVLCSKNPSTKFLEPMQQLMQKLVEQMQLKYYNSDVHWAAFVLPEFARKALSDLC</sequence>
<evidence type="ECO:0000256" key="1">
    <source>
        <dbReference type="ARBA" id="ARBA00007867"/>
    </source>
</evidence>
<accession>A0A5N4C193</accession>
<evidence type="ECO:0000313" key="5">
    <source>
        <dbReference type="EMBL" id="KAB1252444.1"/>
    </source>
</evidence>
<dbReference type="Proteomes" id="UP000299084">
    <property type="component" value="Unassembled WGS sequence"/>
</dbReference>
<dbReference type="Pfam" id="PF01564">
    <property type="entry name" value="Spermine_synth"/>
    <property type="match status" value="1"/>
</dbReference>
<dbReference type="PANTHER" id="PTHR11558:SF11">
    <property type="entry name" value="SPERMIDINE SYNTHASE"/>
    <property type="match status" value="1"/>
</dbReference>
<dbReference type="GO" id="GO:0005829">
    <property type="term" value="C:cytosol"/>
    <property type="evidence" value="ECO:0007669"/>
    <property type="project" value="TreeGrafter"/>
</dbReference>
<dbReference type="InterPro" id="IPR030374">
    <property type="entry name" value="PABS"/>
</dbReference>
<organism evidence="5 6">
    <name type="scientific">Camelus dromedarius</name>
    <name type="common">Dromedary</name>
    <name type="synonym">Arabian camel</name>
    <dbReference type="NCBI Taxonomy" id="9838"/>
    <lineage>
        <taxon>Eukaryota</taxon>
        <taxon>Metazoa</taxon>
        <taxon>Chordata</taxon>
        <taxon>Craniata</taxon>
        <taxon>Vertebrata</taxon>
        <taxon>Euteleostomi</taxon>
        <taxon>Mammalia</taxon>
        <taxon>Eutheria</taxon>
        <taxon>Laurasiatheria</taxon>
        <taxon>Artiodactyla</taxon>
        <taxon>Tylopoda</taxon>
        <taxon>Camelidae</taxon>
        <taxon>Camelus</taxon>
    </lineage>
</organism>
<comment type="similarity">
    <text evidence="1">Belongs to the spermidine/spermine synthase family.</text>
</comment>
<evidence type="ECO:0000256" key="2">
    <source>
        <dbReference type="ARBA" id="ARBA00022679"/>
    </source>
</evidence>
<evidence type="ECO:0000259" key="4">
    <source>
        <dbReference type="PROSITE" id="PS51006"/>
    </source>
</evidence>
<proteinExistence type="inferred from homology"/>
<keyword evidence="2 3" id="KW-0808">Transferase</keyword>
<dbReference type="SUPFAM" id="SSF53335">
    <property type="entry name" value="S-adenosyl-L-methionine-dependent methyltransferases"/>
    <property type="match status" value="1"/>
</dbReference>
<dbReference type="Gene3D" id="3.40.50.150">
    <property type="entry name" value="Vaccinia Virus protein VP39"/>
    <property type="match status" value="2"/>
</dbReference>
<comment type="caution">
    <text evidence="5">The sequence shown here is derived from an EMBL/GenBank/DDBJ whole genome shotgun (WGS) entry which is preliminary data.</text>
</comment>
<evidence type="ECO:0000256" key="3">
    <source>
        <dbReference type="PROSITE-ProRule" id="PRU00354"/>
    </source>
</evidence>
<dbReference type="GO" id="GO:0004766">
    <property type="term" value="F:spermidine synthase activity"/>
    <property type="evidence" value="ECO:0007669"/>
    <property type="project" value="TreeGrafter"/>
</dbReference>
<reference evidence="5 6" key="1">
    <citation type="journal article" date="2019" name="Mol. Ecol. Resour.">
        <title>Improving Illumina assemblies with Hi-C and long reads: an example with the North African dromedary.</title>
        <authorList>
            <person name="Elbers J.P."/>
            <person name="Rogers M.F."/>
            <person name="Perelman P.L."/>
            <person name="Proskuryakova A.A."/>
            <person name="Serdyukova N.A."/>
            <person name="Johnson W.E."/>
            <person name="Horin P."/>
            <person name="Corander J."/>
            <person name="Murphy D."/>
            <person name="Burger P.A."/>
        </authorList>
    </citation>
    <scope>NUCLEOTIDE SEQUENCE [LARGE SCALE GENOMIC DNA]</scope>
    <source>
        <strain evidence="5">Drom800</strain>
        <tissue evidence="5">Blood</tissue>
    </source>
</reference>
<name>A0A5N4C193_CAMDR</name>
<feature type="domain" description="PABS" evidence="4">
    <location>
        <begin position="1"/>
        <end position="74"/>
    </location>
</feature>
<dbReference type="InterPro" id="IPR029063">
    <property type="entry name" value="SAM-dependent_MTases_sf"/>
</dbReference>
<dbReference type="AlphaFoldDB" id="A0A5N4C193"/>
<dbReference type="GO" id="GO:0008295">
    <property type="term" value="P:spermidine biosynthetic process"/>
    <property type="evidence" value="ECO:0007669"/>
    <property type="project" value="TreeGrafter"/>
</dbReference>
<keyword evidence="3" id="KW-0620">Polyamine biosynthesis</keyword>
<keyword evidence="6" id="KW-1185">Reference proteome</keyword>
<dbReference type="PROSITE" id="PS51006">
    <property type="entry name" value="PABS_2"/>
    <property type="match status" value="1"/>
</dbReference>
<dbReference type="InterPro" id="IPR001045">
    <property type="entry name" value="Spermi_synthase"/>
</dbReference>
<dbReference type="EMBL" id="JWIN03000037">
    <property type="protein sequence ID" value="KAB1252444.1"/>
    <property type="molecule type" value="Genomic_DNA"/>
</dbReference>
<comment type="caution">
    <text evidence="3">Lacks conserved residue(s) required for the propagation of feature annotation.</text>
</comment>
<dbReference type="PANTHER" id="PTHR11558">
    <property type="entry name" value="SPERMIDINE/SPERMINE SYNTHASE"/>
    <property type="match status" value="1"/>
</dbReference>